<dbReference type="AlphaFoldDB" id="A0A0C3CKF5"/>
<dbReference type="Proteomes" id="UP000053424">
    <property type="component" value="Unassembled WGS sequence"/>
</dbReference>
<evidence type="ECO:0000313" key="3">
    <source>
        <dbReference type="Proteomes" id="UP000053424"/>
    </source>
</evidence>
<gene>
    <name evidence="2" type="ORF">M413DRAFT_438342</name>
</gene>
<dbReference type="OrthoDB" id="2581931at2759"/>
<reference evidence="3" key="2">
    <citation type="submission" date="2015-01" db="EMBL/GenBank/DDBJ databases">
        <title>Evolutionary Origins and Diversification of the Mycorrhizal Mutualists.</title>
        <authorList>
            <consortium name="DOE Joint Genome Institute"/>
            <consortium name="Mycorrhizal Genomics Consortium"/>
            <person name="Kohler A."/>
            <person name="Kuo A."/>
            <person name="Nagy L.G."/>
            <person name="Floudas D."/>
            <person name="Copeland A."/>
            <person name="Barry K.W."/>
            <person name="Cichocki N."/>
            <person name="Veneault-Fourrey C."/>
            <person name="LaButti K."/>
            <person name="Lindquist E.A."/>
            <person name="Lipzen A."/>
            <person name="Lundell T."/>
            <person name="Morin E."/>
            <person name="Murat C."/>
            <person name="Riley R."/>
            <person name="Ohm R."/>
            <person name="Sun H."/>
            <person name="Tunlid A."/>
            <person name="Henrissat B."/>
            <person name="Grigoriev I.V."/>
            <person name="Hibbett D.S."/>
            <person name="Martin F."/>
        </authorList>
    </citation>
    <scope>NUCLEOTIDE SEQUENCE [LARGE SCALE GENOMIC DNA]</scope>
    <source>
        <strain evidence="3">h7</strain>
    </source>
</reference>
<sequence>MMPKQSPKLEKHHPKHFAHGTGPGTHLEGPRHPGREFAGVCEARPGIIESTHIAPLDDMLSTESPRSTPGLRTPRDD</sequence>
<dbReference type="EMBL" id="KN831768">
    <property type="protein sequence ID" value="KIM49175.1"/>
    <property type="molecule type" value="Genomic_DNA"/>
</dbReference>
<name>A0A0C3CKF5_HEBCY</name>
<evidence type="ECO:0000256" key="1">
    <source>
        <dbReference type="SAM" id="MobiDB-lite"/>
    </source>
</evidence>
<feature type="non-terminal residue" evidence="2">
    <location>
        <position position="1"/>
    </location>
</feature>
<feature type="region of interest" description="Disordered" evidence="1">
    <location>
        <begin position="1"/>
        <end position="37"/>
    </location>
</feature>
<dbReference type="HOGENOM" id="CLU_2644668_0_0_1"/>
<keyword evidence="3" id="KW-1185">Reference proteome</keyword>
<evidence type="ECO:0000313" key="2">
    <source>
        <dbReference type="EMBL" id="KIM49175.1"/>
    </source>
</evidence>
<reference evidence="2 3" key="1">
    <citation type="submission" date="2014-04" db="EMBL/GenBank/DDBJ databases">
        <authorList>
            <consortium name="DOE Joint Genome Institute"/>
            <person name="Kuo A."/>
            <person name="Gay G."/>
            <person name="Dore J."/>
            <person name="Kohler A."/>
            <person name="Nagy L.G."/>
            <person name="Floudas D."/>
            <person name="Copeland A."/>
            <person name="Barry K.W."/>
            <person name="Cichocki N."/>
            <person name="Veneault-Fourrey C."/>
            <person name="LaButti K."/>
            <person name="Lindquist E.A."/>
            <person name="Lipzen A."/>
            <person name="Lundell T."/>
            <person name="Morin E."/>
            <person name="Murat C."/>
            <person name="Sun H."/>
            <person name="Tunlid A."/>
            <person name="Henrissat B."/>
            <person name="Grigoriev I.V."/>
            <person name="Hibbett D.S."/>
            <person name="Martin F."/>
            <person name="Nordberg H.P."/>
            <person name="Cantor M.N."/>
            <person name="Hua S.X."/>
        </authorList>
    </citation>
    <scope>NUCLEOTIDE SEQUENCE [LARGE SCALE GENOMIC DNA]</scope>
    <source>
        <strain evidence="3">h7</strain>
    </source>
</reference>
<organism evidence="2 3">
    <name type="scientific">Hebeloma cylindrosporum</name>
    <dbReference type="NCBI Taxonomy" id="76867"/>
    <lineage>
        <taxon>Eukaryota</taxon>
        <taxon>Fungi</taxon>
        <taxon>Dikarya</taxon>
        <taxon>Basidiomycota</taxon>
        <taxon>Agaricomycotina</taxon>
        <taxon>Agaricomycetes</taxon>
        <taxon>Agaricomycetidae</taxon>
        <taxon>Agaricales</taxon>
        <taxon>Agaricineae</taxon>
        <taxon>Hymenogastraceae</taxon>
        <taxon>Hebeloma</taxon>
    </lineage>
</organism>
<feature type="region of interest" description="Disordered" evidence="1">
    <location>
        <begin position="49"/>
        <end position="77"/>
    </location>
</feature>
<accession>A0A0C3CKF5</accession>
<protein>
    <submittedName>
        <fullName evidence="2">Uncharacterized protein</fullName>
    </submittedName>
</protein>
<proteinExistence type="predicted"/>